<protein>
    <submittedName>
        <fullName evidence="2">Uncharacterized protein</fullName>
    </submittedName>
</protein>
<evidence type="ECO:0000313" key="3">
    <source>
        <dbReference type="Proteomes" id="UP000694553"/>
    </source>
</evidence>
<accession>A0A8C3EWR1</accession>
<reference evidence="3" key="1">
    <citation type="submission" date="2019-10" db="EMBL/GenBank/DDBJ databases">
        <title>Corvus moneduloides (New Caledonian crow) genome, bCorMon1, primary haplotype.</title>
        <authorList>
            <person name="Rutz C."/>
            <person name="Fungtammasan C."/>
            <person name="Mountcastle J."/>
            <person name="Formenti G."/>
            <person name="Chow W."/>
            <person name="Howe K."/>
            <person name="Steele M.P."/>
            <person name="Fernandes J."/>
            <person name="Gilbert M.T.P."/>
            <person name="Fedrigo O."/>
            <person name="Jarvis E.D."/>
            <person name="Gemmell N."/>
        </authorList>
    </citation>
    <scope>NUCLEOTIDE SEQUENCE [LARGE SCALE GENOMIC DNA]</scope>
</reference>
<name>A0A8C3EWR1_CORMO</name>
<feature type="region of interest" description="Disordered" evidence="1">
    <location>
        <begin position="55"/>
        <end position="77"/>
    </location>
</feature>
<keyword evidence="3" id="KW-1185">Reference proteome</keyword>
<feature type="compositionally biased region" description="Basic and acidic residues" evidence="1">
    <location>
        <begin position="55"/>
        <end position="64"/>
    </location>
</feature>
<reference evidence="2" key="3">
    <citation type="submission" date="2025-09" db="UniProtKB">
        <authorList>
            <consortium name="Ensembl"/>
        </authorList>
    </citation>
    <scope>IDENTIFICATION</scope>
</reference>
<proteinExistence type="predicted"/>
<dbReference type="AlphaFoldDB" id="A0A8C3EWR1"/>
<dbReference type="Proteomes" id="UP000694553">
    <property type="component" value="Unassembled WGS sequence"/>
</dbReference>
<organism evidence="2 3">
    <name type="scientific">Corvus moneduloides</name>
    <name type="common">New Caledonian crow</name>
    <dbReference type="NCBI Taxonomy" id="1196302"/>
    <lineage>
        <taxon>Eukaryota</taxon>
        <taxon>Metazoa</taxon>
        <taxon>Chordata</taxon>
        <taxon>Craniata</taxon>
        <taxon>Vertebrata</taxon>
        <taxon>Euteleostomi</taxon>
        <taxon>Archelosauria</taxon>
        <taxon>Archosauria</taxon>
        <taxon>Dinosauria</taxon>
        <taxon>Saurischia</taxon>
        <taxon>Theropoda</taxon>
        <taxon>Coelurosauria</taxon>
        <taxon>Aves</taxon>
        <taxon>Neognathae</taxon>
        <taxon>Neoaves</taxon>
        <taxon>Telluraves</taxon>
        <taxon>Australaves</taxon>
        <taxon>Passeriformes</taxon>
        <taxon>Corvoidea</taxon>
        <taxon>Corvidae</taxon>
        <taxon>Corvus</taxon>
    </lineage>
</organism>
<evidence type="ECO:0000313" key="2">
    <source>
        <dbReference type="Ensembl" id="ENSCMUP00000027507.1"/>
    </source>
</evidence>
<evidence type="ECO:0000256" key="1">
    <source>
        <dbReference type="SAM" id="MobiDB-lite"/>
    </source>
</evidence>
<dbReference type="Ensembl" id="ENSCMUT00000029571.2">
    <property type="protein sequence ID" value="ENSCMUP00000027507.1"/>
    <property type="gene ID" value="ENSCMUG00000016592.2"/>
</dbReference>
<reference evidence="2" key="2">
    <citation type="submission" date="2025-08" db="UniProtKB">
        <authorList>
            <consortium name="Ensembl"/>
        </authorList>
    </citation>
    <scope>IDENTIFICATION</scope>
</reference>
<sequence length="77" mass="8642">MASQEGQLLIDLNTKQKVFSIAVCALLNSGGRIVRMESEDRNYCFWEHGICDTNIRDEPQDSSEHPGAQHPRGRGQV</sequence>